<dbReference type="InterPro" id="IPR038112">
    <property type="entry name" value="Receptor_IA-2_ectodomain_sf"/>
</dbReference>
<name>A0A8S3IL24_9BILA</name>
<evidence type="ECO:0000259" key="1">
    <source>
        <dbReference type="Pfam" id="PF11548"/>
    </source>
</evidence>
<protein>
    <recommendedName>
        <fullName evidence="1">Protein-tyrosine phosphatase receptor IA-2 ectodomain domain-containing protein</fullName>
    </recommendedName>
</protein>
<dbReference type="Pfam" id="PF11548">
    <property type="entry name" value="Receptor_IA-2"/>
    <property type="match status" value="1"/>
</dbReference>
<sequence length="111" mass="12684">LKINSNKQLLKILSPETLRRNNVTYNNRSMNTDDADHYFLVDSIQGYIVINGDFKNQTEGVRLLELIAEINLWPVEIFTELNVDRNLLTFYVLDNVYKINASSVASSACNS</sequence>
<organism evidence="2 3">
    <name type="scientific">Rotaria magnacalcarata</name>
    <dbReference type="NCBI Taxonomy" id="392030"/>
    <lineage>
        <taxon>Eukaryota</taxon>
        <taxon>Metazoa</taxon>
        <taxon>Spiralia</taxon>
        <taxon>Gnathifera</taxon>
        <taxon>Rotifera</taxon>
        <taxon>Eurotatoria</taxon>
        <taxon>Bdelloidea</taxon>
        <taxon>Philodinida</taxon>
        <taxon>Philodinidae</taxon>
        <taxon>Rotaria</taxon>
    </lineage>
</organism>
<dbReference type="Gene3D" id="3.30.70.2470">
    <property type="entry name" value="Protein-tyrosine phosphatase receptor IA-2 ectodomain"/>
    <property type="match status" value="1"/>
</dbReference>
<accession>A0A8S3IL24</accession>
<evidence type="ECO:0000313" key="2">
    <source>
        <dbReference type="EMBL" id="CAF5199445.1"/>
    </source>
</evidence>
<dbReference type="EMBL" id="CAJOBJ010344450">
    <property type="protein sequence ID" value="CAF5199445.1"/>
    <property type="molecule type" value="Genomic_DNA"/>
</dbReference>
<feature type="domain" description="Protein-tyrosine phosphatase receptor IA-2 ectodomain" evidence="1">
    <location>
        <begin position="45"/>
        <end position="108"/>
    </location>
</feature>
<proteinExistence type="predicted"/>
<evidence type="ECO:0000313" key="3">
    <source>
        <dbReference type="Proteomes" id="UP000681720"/>
    </source>
</evidence>
<reference evidence="2" key="1">
    <citation type="submission" date="2021-02" db="EMBL/GenBank/DDBJ databases">
        <authorList>
            <person name="Nowell W R."/>
        </authorList>
    </citation>
    <scope>NUCLEOTIDE SEQUENCE</scope>
</reference>
<feature type="non-terminal residue" evidence="2">
    <location>
        <position position="1"/>
    </location>
</feature>
<gene>
    <name evidence="2" type="ORF">GIL414_LOCUS76046</name>
</gene>
<comment type="caution">
    <text evidence="2">The sequence shown here is derived from an EMBL/GenBank/DDBJ whole genome shotgun (WGS) entry which is preliminary data.</text>
</comment>
<dbReference type="InterPro" id="IPR021613">
    <property type="entry name" value="Receptor_IA-2_dom"/>
</dbReference>
<dbReference type="AlphaFoldDB" id="A0A8S3IL24"/>
<dbReference type="Proteomes" id="UP000681720">
    <property type="component" value="Unassembled WGS sequence"/>
</dbReference>